<name>A0A845LUW9_9RHOB</name>
<dbReference type="Gene3D" id="3.30.70.920">
    <property type="match status" value="1"/>
</dbReference>
<evidence type="ECO:0000256" key="3">
    <source>
        <dbReference type="ARBA" id="ARBA00023163"/>
    </source>
</evidence>
<gene>
    <name evidence="5" type="ORF">GQE99_00970</name>
</gene>
<sequence length="155" mass="17249">MSLDQFDLRILTALQRDGTLTNGALSEIVNLSPSQCSRRRSALEAAGYIESYHARLDAGKLGFNIRAFVRVSLHAHGKEDHTDFSRWLADQPEVQSAFSVSGSADYLLDVRVRDLDRFADFVHEKLLILPQVAQVQSDFVLKTMKADSDLDIAGV</sequence>
<dbReference type="PROSITE" id="PS50956">
    <property type="entry name" value="HTH_ASNC_2"/>
    <property type="match status" value="1"/>
</dbReference>
<dbReference type="SUPFAM" id="SSF46785">
    <property type="entry name" value="Winged helix' DNA-binding domain"/>
    <property type="match status" value="1"/>
</dbReference>
<reference evidence="5 6" key="1">
    <citation type="submission" date="2019-12" db="EMBL/GenBank/DDBJ databases">
        <title>Maritimibacter sp. nov. sp. isolated from sea sand.</title>
        <authorList>
            <person name="Kim J."/>
            <person name="Jeong S.E."/>
            <person name="Jung H.S."/>
            <person name="Jeon C.O."/>
        </authorList>
    </citation>
    <scope>NUCLEOTIDE SEQUENCE [LARGE SCALE GENOMIC DNA]</scope>
    <source>
        <strain evidence="5 6">DP07</strain>
    </source>
</reference>
<dbReference type="Gene3D" id="1.10.10.10">
    <property type="entry name" value="Winged helix-like DNA-binding domain superfamily/Winged helix DNA-binding domain"/>
    <property type="match status" value="1"/>
</dbReference>
<keyword evidence="6" id="KW-1185">Reference proteome</keyword>
<dbReference type="GO" id="GO:0005829">
    <property type="term" value="C:cytosol"/>
    <property type="evidence" value="ECO:0007669"/>
    <property type="project" value="TreeGrafter"/>
</dbReference>
<evidence type="ECO:0000313" key="6">
    <source>
        <dbReference type="Proteomes" id="UP000467322"/>
    </source>
</evidence>
<keyword evidence="3" id="KW-0804">Transcription</keyword>
<dbReference type="GO" id="GO:0043565">
    <property type="term" value="F:sequence-specific DNA binding"/>
    <property type="evidence" value="ECO:0007669"/>
    <property type="project" value="InterPro"/>
</dbReference>
<dbReference type="PANTHER" id="PTHR30154:SF46">
    <property type="entry name" value="TRANSCRIPTIONAL REGULATORY PROTEIN"/>
    <property type="match status" value="1"/>
</dbReference>
<dbReference type="EMBL" id="WTUX01000002">
    <property type="protein sequence ID" value="MZR11605.1"/>
    <property type="molecule type" value="Genomic_DNA"/>
</dbReference>
<dbReference type="Pfam" id="PF13412">
    <property type="entry name" value="HTH_24"/>
    <property type="match status" value="1"/>
</dbReference>
<evidence type="ECO:0000313" key="5">
    <source>
        <dbReference type="EMBL" id="MZR11605.1"/>
    </source>
</evidence>
<dbReference type="InterPro" id="IPR036388">
    <property type="entry name" value="WH-like_DNA-bd_sf"/>
</dbReference>
<dbReference type="Pfam" id="PF01037">
    <property type="entry name" value="AsnC_trans_reg"/>
    <property type="match status" value="1"/>
</dbReference>
<accession>A0A845LUW9</accession>
<evidence type="ECO:0000256" key="2">
    <source>
        <dbReference type="ARBA" id="ARBA00023125"/>
    </source>
</evidence>
<dbReference type="InterPro" id="IPR000485">
    <property type="entry name" value="AsnC-type_HTH_dom"/>
</dbReference>
<evidence type="ECO:0000256" key="1">
    <source>
        <dbReference type="ARBA" id="ARBA00023015"/>
    </source>
</evidence>
<protein>
    <submittedName>
        <fullName evidence="5">Winged helix-turn-helix transcriptional regulator</fullName>
    </submittedName>
</protein>
<dbReference type="InterPro" id="IPR036390">
    <property type="entry name" value="WH_DNA-bd_sf"/>
</dbReference>
<dbReference type="GO" id="GO:0006355">
    <property type="term" value="P:regulation of DNA-templated transcription"/>
    <property type="evidence" value="ECO:0007669"/>
    <property type="project" value="UniProtKB-ARBA"/>
</dbReference>
<dbReference type="SMART" id="SM00344">
    <property type="entry name" value="HTH_ASNC"/>
    <property type="match status" value="1"/>
</dbReference>
<dbReference type="InterPro" id="IPR019887">
    <property type="entry name" value="Tscrpt_reg_AsnC/Lrp_C"/>
</dbReference>
<dbReference type="GO" id="GO:0043200">
    <property type="term" value="P:response to amino acid"/>
    <property type="evidence" value="ECO:0007669"/>
    <property type="project" value="TreeGrafter"/>
</dbReference>
<dbReference type="RefSeq" id="WP_161349717.1">
    <property type="nucleotide sequence ID" value="NZ_WTUX01000002.1"/>
</dbReference>
<proteinExistence type="predicted"/>
<dbReference type="Proteomes" id="UP000467322">
    <property type="component" value="Unassembled WGS sequence"/>
</dbReference>
<organism evidence="5 6">
    <name type="scientific">Maritimibacter harenae</name>
    <dbReference type="NCBI Taxonomy" id="2606218"/>
    <lineage>
        <taxon>Bacteria</taxon>
        <taxon>Pseudomonadati</taxon>
        <taxon>Pseudomonadota</taxon>
        <taxon>Alphaproteobacteria</taxon>
        <taxon>Rhodobacterales</taxon>
        <taxon>Roseobacteraceae</taxon>
        <taxon>Maritimibacter</taxon>
    </lineage>
</organism>
<dbReference type="PRINTS" id="PR00033">
    <property type="entry name" value="HTHASNC"/>
</dbReference>
<feature type="domain" description="HTH asnC-type" evidence="4">
    <location>
        <begin position="3"/>
        <end position="64"/>
    </location>
</feature>
<evidence type="ECO:0000259" key="4">
    <source>
        <dbReference type="PROSITE" id="PS50956"/>
    </source>
</evidence>
<dbReference type="InterPro" id="IPR011991">
    <property type="entry name" value="ArsR-like_HTH"/>
</dbReference>
<dbReference type="InterPro" id="IPR011008">
    <property type="entry name" value="Dimeric_a/b-barrel"/>
</dbReference>
<dbReference type="PANTHER" id="PTHR30154">
    <property type="entry name" value="LEUCINE-RESPONSIVE REGULATORY PROTEIN"/>
    <property type="match status" value="1"/>
</dbReference>
<dbReference type="CDD" id="cd00090">
    <property type="entry name" value="HTH_ARSR"/>
    <property type="match status" value="1"/>
</dbReference>
<dbReference type="SUPFAM" id="SSF54909">
    <property type="entry name" value="Dimeric alpha+beta barrel"/>
    <property type="match status" value="1"/>
</dbReference>
<comment type="caution">
    <text evidence="5">The sequence shown here is derived from an EMBL/GenBank/DDBJ whole genome shotgun (WGS) entry which is preliminary data.</text>
</comment>
<keyword evidence="1" id="KW-0805">Transcription regulation</keyword>
<dbReference type="AlphaFoldDB" id="A0A845LUW9"/>
<dbReference type="InterPro" id="IPR019888">
    <property type="entry name" value="Tscrpt_reg_AsnC-like"/>
</dbReference>
<keyword evidence="2" id="KW-0238">DNA-binding</keyword>